<keyword evidence="4" id="KW-1185">Reference proteome</keyword>
<organism evidence="3 4">
    <name type="scientific">Candidatus Nitrospira neomarina</name>
    <dbReference type="NCBI Taxonomy" id="3020899"/>
    <lineage>
        <taxon>Bacteria</taxon>
        <taxon>Pseudomonadati</taxon>
        <taxon>Nitrospirota</taxon>
        <taxon>Nitrospiria</taxon>
        <taxon>Nitrospirales</taxon>
        <taxon>Nitrospiraceae</taxon>
        <taxon>Nitrospira</taxon>
    </lineage>
</organism>
<dbReference type="AlphaFoldDB" id="A0AA96GS94"/>
<evidence type="ECO:0000313" key="4">
    <source>
        <dbReference type="Proteomes" id="UP001302494"/>
    </source>
</evidence>
<name>A0AA96GS94_9BACT</name>
<proteinExistence type="predicted"/>
<keyword evidence="1" id="KW-0472">Membrane</keyword>
<dbReference type="PROSITE" id="PS50914">
    <property type="entry name" value="BON"/>
    <property type="match status" value="1"/>
</dbReference>
<evidence type="ECO:0000259" key="2">
    <source>
        <dbReference type="PROSITE" id="PS50914"/>
    </source>
</evidence>
<keyword evidence="1" id="KW-1133">Transmembrane helix</keyword>
<accession>A0AA96GS94</accession>
<dbReference type="Proteomes" id="UP001302494">
    <property type="component" value="Chromosome"/>
</dbReference>
<gene>
    <name evidence="3" type="ORF">PQG83_02340</name>
</gene>
<dbReference type="KEGG" id="nneo:PQG83_02340"/>
<dbReference type="Gene3D" id="3.30.1340.30">
    <property type="match status" value="1"/>
</dbReference>
<dbReference type="PANTHER" id="PTHR34606">
    <property type="entry name" value="BON DOMAIN-CONTAINING PROTEIN"/>
    <property type="match status" value="1"/>
</dbReference>
<dbReference type="RefSeq" id="WP_312746331.1">
    <property type="nucleotide sequence ID" value="NZ_CP116968.1"/>
</dbReference>
<sequence>MNHFSSYSFSDGWHHIPALLIMALVFTSFGCGSPLGHDAEVSDRNEYIAGRVKVALMQEGLDAAPINIIVRNGVVTLGGFVEKGPQRQTAEKAASNVPGVDSVINDIQVK</sequence>
<dbReference type="EMBL" id="CP116968">
    <property type="protein sequence ID" value="WNM62606.1"/>
    <property type="molecule type" value="Genomic_DNA"/>
</dbReference>
<feature type="transmembrane region" description="Helical" evidence="1">
    <location>
        <begin position="12"/>
        <end position="35"/>
    </location>
</feature>
<keyword evidence="1" id="KW-0812">Transmembrane</keyword>
<feature type="domain" description="BON" evidence="2">
    <location>
        <begin position="44"/>
        <end position="110"/>
    </location>
</feature>
<evidence type="ECO:0000256" key="1">
    <source>
        <dbReference type="SAM" id="Phobius"/>
    </source>
</evidence>
<dbReference type="PANTHER" id="PTHR34606:SF15">
    <property type="entry name" value="BON DOMAIN-CONTAINING PROTEIN"/>
    <property type="match status" value="1"/>
</dbReference>
<protein>
    <submittedName>
        <fullName evidence="3">BON domain-containing protein</fullName>
    </submittedName>
</protein>
<evidence type="ECO:0000313" key="3">
    <source>
        <dbReference type="EMBL" id="WNM62606.1"/>
    </source>
</evidence>
<dbReference type="Pfam" id="PF04972">
    <property type="entry name" value="BON"/>
    <property type="match status" value="1"/>
</dbReference>
<dbReference type="InterPro" id="IPR051686">
    <property type="entry name" value="Lipoprotein_DolP"/>
</dbReference>
<reference evidence="3 4" key="1">
    <citation type="submission" date="2023-01" db="EMBL/GenBank/DDBJ databases">
        <title>Cultivation and genomic characterization of new, ubiquitous marine nitrite-oxidizing bacteria from the Nitrospirales.</title>
        <authorList>
            <person name="Mueller A.J."/>
            <person name="Daebeler A."/>
            <person name="Herbold C.W."/>
            <person name="Kirkegaard R.H."/>
            <person name="Daims H."/>
        </authorList>
    </citation>
    <scope>NUCLEOTIDE SEQUENCE [LARGE SCALE GENOMIC DNA]</scope>
    <source>
        <strain evidence="3 4">DK</strain>
    </source>
</reference>
<dbReference type="InterPro" id="IPR007055">
    <property type="entry name" value="BON_dom"/>
</dbReference>